<evidence type="ECO:0000313" key="5">
    <source>
        <dbReference type="Proteomes" id="UP001596242"/>
    </source>
</evidence>
<keyword evidence="5" id="KW-1185">Reference proteome</keyword>
<gene>
    <name evidence="4" type="ORF">ACFP50_01715</name>
</gene>
<dbReference type="InterPro" id="IPR000415">
    <property type="entry name" value="Nitroreductase-like"/>
</dbReference>
<accession>A0ABW1LT69</accession>
<dbReference type="Proteomes" id="UP001596242">
    <property type="component" value="Unassembled WGS sequence"/>
</dbReference>
<evidence type="ECO:0000256" key="2">
    <source>
        <dbReference type="ARBA" id="ARBA00023002"/>
    </source>
</evidence>
<dbReference type="InterPro" id="IPR029479">
    <property type="entry name" value="Nitroreductase"/>
</dbReference>
<reference evidence="5" key="1">
    <citation type="journal article" date="2019" name="Int. J. Syst. Evol. Microbiol.">
        <title>The Global Catalogue of Microorganisms (GCM) 10K type strain sequencing project: providing services to taxonomists for standard genome sequencing and annotation.</title>
        <authorList>
            <consortium name="The Broad Institute Genomics Platform"/>
            <consortium name="The Broad Institute Genome Sequencing Center for Infectious Disease"/>
            <person name="Wu L."/>
            <person name="Ma J."/>
        </authorList>
    </citation>
    <scope>NUCLEOTIDE SEQUENCE [LARGE SCALE GENOMIC DNA]</scope>
    <source>
        <strain evidence="5">JCM 12763</strain>
    </source>
</reference>
<proteinExistence type="inferred from homology"/>
<protein>
    <submittedName>
        <fullName evidence="4">Nitroreductase</fullName>
    </submittedName>
</protein>
<feature type="domain" description="Nitroreductase" evidence="3">
    <location>
        <begin position="2"/>
        <end position="189"/>
    </location>
</feature>
<organism evidence="4 5">
    <name type="scientific">Streptomyces pratens</name>
    <dbReference type="NCBI Taxonomy" id="887456"/>
    <lineage>
        <taxon>Bacteria</taxon>
        <taxon>Bacillati</taxon>
        <taxon>Actinomycetota</taxon>
        <taxon>Actinomycetes</taxon>
        <taxon>Kitasatosporales</taxon>
        <taxon>Streptomycetaceae</taxon>
        <taxon>Streptomyces</taxon>
    </lineage>
</organism>
<dbReference type="SUPFAM" id="SSF55469">
    <property type="entry name" value="FMN-dependent nitroreductase-like"/>
    <property type="match status" value="1"/>
</dbReference>
<comment type="caution">
    <text evidence="4">The sequence shown here is derived from an EMBL/GenBank/DDBJ whole genome shotgun (WGS) entry which is preliminary data.</text>
</comment>
<comment type="similarity">
    <text evidence="1">Belongs to the nitroreductase family.</text>
</comment>
<evidence type="ECO:0000313" key="4">
    <source>
        <dbReference type="EMBL" id="MFC6054245.1"/>
    </source>
</evidence>
<keyword evidence="2" id="KW-0560">Oxidoreductase</keyword>
<dbReference type="CDD" id="cd02136">
    <property type="entry name" value="PnbA_NfnB-like"/>
    <property type="match status" value="1"/>
</dbReference>
<dbReference type="EMBL" id="JBHSPT010000005">
    <property type="protein sequence ID" value="MFC6054245.1"/>
    <property type="molecule type" value="Genomic_DNA"/>
</dbReference>
<evidence type="ECO:0000256" key="1">
    <source>
        <dbReference type="ARBA" id="ARBA00007118"/>
    </source>
</evidence>
<dbReference type="Gene3D" id="3.40.109.10">
    <property type="entry name" value="NADH Oxidase"/>
    <property type="match status" value="1"/>
</dbReference>
<evidence type="ECO:0000259" key="3">
    <source>
        <dbReference type="Pfam" id="PF00881"/>
    </source>
</evidence>
<dbReference type="Pfam" id="PF00881">
    <property type="entry name" value="Nitroreductase"/>
    <property type="match status" value="1"/>
</dbReference>
<sequence length="215" mass="23764">MSERYSCRAFLPQPVPEETIRKILTTAQKTASWNNMQSWGVHLTSGEGTERFRKALSEHAATGAEHRRDIPGPREYAGVYLERRRACGFGLYNAVGVERGDKVGYARQTARNFVFFDAPHIAVITCEEALGPYSAVDCGGYIANFMTVAASLGVASIAQGALGEYADFIHDHFGIPDTRQIVCGISFGYPDRDHPANSFRTDRADHSEVVTWVNE</sequence>
<dbReference type="RefSeq" id="WP_386392508.1">
    <property type="nucleotide sequence ID" value="NZ_JBHSPT010000005.1"/>
</dbReference>
<name>A0ABW1LT69_9ACTN</name>
<dbReference type="PANTHER" id="PTHR43673:SF10">
    <property type="entry name" value="NADH DEHYDROGENASE_NAD(P)H NITROREDUCTASE XCC3605-RELATED"/>
    <property type="match status" value="1"/>
</dbReference>
<dbReference type="PANTHER" id="PTHR43673">
    <property type="entry name" value="NAD(P)H NITROREDUCTASE YDGI-RELATED"/>
    <property type="match status" value="1"/>
</dbReference>